<feature type="domain" description="BLUF" evidence="2">
    <location>
        <begin position="4"/>
        <end position="101"/>
    </location>
</feature>
<sequence>MSNLQRLVYSSRATFAQVQDDSGINREVARILMQSRRNNPRQGLVGALYFGDGNFFQCLEGEAEALDEVCERIRQDSRHTGMKVLGRHPIKSRSFSVWAMKFVPNAMQVQILLVSRGLTRFEPEKFDESTISAMLTLLRQGADADLLQVDASGNRRSGNRLPEPVAATASGHSGRTAMLFGAAALVVIACIAWLVLGG</sequence>
<dbReference type="GO" id="GO:0071949">
    <property type="term" value="F:FAD binding"/>
    <property type="evidence" value="ECO:0007669"/>
    <property type="project" value="InterPro"/>
</dbReference>
<evidence type="ECO:0000313" key="3">
    <source>
        <dbReference type="EMBL" id="SFN59217.1"/>
    </source>
</evidence>
<name>A0A1I5A9S3_9GAMM</name>
<dbReference type="Pfam" id="PF04940">
    <property type="entry name" value="BLUF"/>
    <property type="match status" value="1"/>
</dbReference>
<dbReference type="InterPro" id="IPR036046">
    <property type="entry name" value="Acylphosphatase-like_dom_sf"/>
</dbReference>
<dbReference type="InterPro" id="IPR007024">
    <property type="entry name" value="BLUF_domain"/>
</dbReference>
<dbReference type="OrthoDB" id="557705at2"/>
<evidence type="ECO:0000313" key="4">
    <source>
        <dbReference type="Proteomes" id="UP000198575"/>
    </source>
</evidence>
<dbReference type="Gene3D" id="3.30.70.100">
    <property type="match status" value="1"/>
</dbReference>
<organism evidence="3 4">
    <name type="scientific">Dokdonella immobilis</name>
    <dbReference type="NCBI Taxonomy" id="578942"/>
    <lineage>
        <taxon>Bacteria</taxon>
        <taxon>Pseudomonadati</taxon>
        <taxon>Pseudomonadota</taxon>
        <taxon>Gammaproteobacteria</taxon>
        <taxon>Lysobacterales</taxon>
        <taxon>Rhodanobacteraceae</taxon>
        <taxon>Dokdonella</taxon>
    </lineage>
</organism>
<protein>
    <submittedName>
        <fullName evidence="3">Sensors of blue-light using FAD</fullName>
    </submittedName>
</protein>
<keyword evidence="1" id="KW-0812">Transmembrane</keyword>
<dbReference type="AlphaFoldDB" id="A0A1I5A9S3"/>
<keyword evidence="1" id="KW-1133">Transmembrane helix</keyword>
<dbReference type="SUPFAM" id="SSF54975">
    <property type="entry name" value="Acylphosphatase/BLUF domain-like"/>
    <property type="match status" value="1"/>
</dbReference>
<dbReference type="PROSITE" id="PS50925">
    <property type="entry name" value="BLUF"/>
    <property type="match status" value="1"/>
</dbReference>
<dbReference type="EMBL" id="FOVF01000034">
    <property type="protein sequence ID" value="SFN59217.1"/>
    <property type="molecule type" value="Genomic_DNA"/>
</dbReference>
<reference evidence="3 4" key="1">
    <citation type="submission" date="2016-10" db="EMBL/GenBank/DDBJ databases">
        <authorList>
            <person name="de Groot N.N."/>
        </authorList>
    </citation>
    <scope>NUCLEOTIDE SEQUENCE [LARGE SCALE GENOMIC DNA]</scope>
    <source>
        <strain evidence="3 4">CGMCC 1.7659</strain>
    </source>
</reference>
<keyword evidence="4" id="KW-1185">Reference proteome</keyword>
<feature type="transmembrane region" description="Helical" evidence="1">
    <location>
        <begin position="177"/>
        <end position="196"/>
    </location>
</feature>
<dbReference type="GO" id="GO:0009882">
    <property type="term" value="F:blue light photoreceptor activity"/>
    <property type="evidence" value="ECO:0007669"/>
    <property type="project" value="InterPro"/>
</dbReference>
<proteinExistence type="predicted"/>
<dbReference type="Proteomes" id="UP000198575">
    <property type="component" value="Unassembled WGS sequence"/>
</dbReference>
<keyword evidence="1" id="KW-0472">Membrane</keyword>
<dbReference type="SMART" id="SM01034">
    <property type="entry name" value="BLUF"/>
    <property type="match status" value="1"/>
</dbReference>
<gene>
    <name evidence="3" type="ORF">SAMN05216289_13415</name>
</gene>
<evidence type="ECO:0000259" key="2">
    <source>
        <dbReference type="PROSITE" id="PS50925"/>
    </source>
</evidence>
<dbReference type="STRING" id="578942.SAMN05216289_13415"/>
<dbReference type="RefSeq" id="WP_092410237.1">
    <property type="nucleotide sequence ID" value="NZ_FOVF01000034.1"/>
</dbReference>
<accession>A0A1I5A9S3</accession>
<evidence type="ECO:0000256" key="1">
    <source>
        <dbReference type="SAM" id="Phobius"/>
    </source>
</evidence>